<dbReference type="EMBL" id="LANT01000002">
    <property type="protein sequence ID" value="KJV68182.1"/>
    <property type="molecule type" value="Genomic_DNA"/>
</dbReference>
<organism evidence="1 3">
    <name type="scientific">Anaplasma phagocytophilum str. NCH-1</name>
    <dbReference type="NCBI Taxonomy" id="1359161"/>
    <lineage>
        <taxon>Bacteria</taxon>
        <taxon>Pseudomonadati</taxon>
        <taxon>Pseudomonadota</taxon>
        <taxon>Alphaproteobacteria</taxon>
        <taxon>Rickettsiales</taxon>
        <taxon>Anaplasmataceae</taxon>
        <taxon>Anaplasma</taxon>
        <taxon>phagocytophilum group</taxon>
    </lineage>
</organism>
<dbReference type="EMBL" id="LANT01000002">
    <property type="protein sequence ID" value="KJV68185.1"/>
    <property type="molecule type" value="Genomic_DNA"/>
</dbReference>
<dbReference type="Proteomes" id="UP000033754">
    <property type="component" value="Unassembled WGS sequence"/>
</dbReference>
<evidence type="ECO:0000313" key="2">
    <source>
        <dbReference type="EMBL" id="KJV68185.1"/>
    </source>
</evidence>
<reference evidence="1 3" key="1">
    <citation type="submission" date="2015-01" db="EMBL/GenBank/DDBJ databases">
        <title>Genome Sequencing of Rickettsiales.</title>
        <authorList>
            <person name="Daugherty S.C."/>
            <person name="Su Q."/>
            <person name="Abolude K."/>
            <person name="Beier-Sexton M."/>
            <person name="Carlyon J.A."/>
            <person name="Carter R."/>
            <person name="Day N.P."/>
            <person name="Dumler S.J."/>
            <person name="Dyachenko V."/>
            <person name="Godinez A."/>
            <person name="Kurtti T.J."/>
            <person name="Lichay M."/>
            <person name="Mullins K.E."/>
            <person name="Ott S."/>
            <person name="Pappas-Brown V."/>
            <person name="Paris D.H."/>
            <person name="Patel P."/>
            <person name="Richards A.L."/>
            <person name="Sadzewicz L."/>
            <person name="Sears K."/>
            <person name="Seidman D."/>
            <person name="Sengamalay N."/>
            <person name="Stenos J."/>
            <person name="Tallon L.J."/>
            <person name="Vincent G."/>
            <person name="Fraser C.M."/>
            <person name="Munderloh U."/>
            <person name="Dunning-Hotopp J.C."/>
        </authorList>
    </citation>
    <scope>NUCLEOTIDE SEQUENCE [LARGE SCALE GENOMIC DNA]</scope>
    <source>
        <strain evidence="1 3">NCH-1</strain>
    </source>
</reference>
<gene>
    <name evidence="2" type="ORF">EPHNCH_0530</name>
    <name evidence="1" type="ORF">EPHNCH_0532</name>
</gene>
<comment type="caution">
    <text evidence="1">The sequence shown here is derived from an EMBL/GenBank/DDBJ whole genome shotgun (WGS) entry which is preliminary data.</text>
</comment>
<evidence type="ECO:0000313" key="1">
    <source>
        <dbReference type="EMBL" id="KJV68182.1"/>
    </source>
</evidence>
<sequence>MAGLVFLCKSISSIAARAPILLILSIYLEFCDASHKILYAP</sequence>
<protein>
    <submittedName>
        <fullName evidence="1">Uncharacterized protein</fullName>
    </submittedName>
</protein>
<accession>A0A0F3NKF5</accession>
<proteinExistence type="predicted"/>
<dbReference type="PATRIC" id="fig|1359161.3.peg.603"/>
<evidence type="ECO:0000313" key="3">
    <source>
        <dbReference type="Proteomes" id="UP000033754"/>
    </source>
</evidence>
<name>A0A0F3NKF5_ANAPH</name>
<dbReference type="AlphaFoldDB" id="A0A0F3NKF5"/>